<reference evidence="3" key="4">
    <citation type="journal article" date="2015" name="G3 (Bethesda)">
        <title>Genome sequences of three phytopathogenic species of the Magnaporthaceae family of fungi.</title>
        <authorList>
            <person name="Okagaki L.H."/>
            <person name="Nunes C.C."/>
            <person name="Sailsbery J."/>
            <person name="Clay B."/>
            <person name="Brown D."/>
            <person name="John T."/>
            <person name="Oh Y."/>
            <person name="Young N."/>
            <person name="Fitzgerald M."/>
            <person name="Haas B.J."/>
            <person name="Zeng Q."/>
            <person name="Young S."/>
            <person name="Adiconis X."/>
            <person name="Fan L."/>
            <person name="Levin J.Z."/>
            <person name="Mitchell T.K."/>
            <person name="Okubara P.A."/>
            <person name="Farman M.L."/>
            <person name="Kohn L.M."/>
            <person name="Birren B."/>
            <person name="Ma L.-J."/>
            <person name="Dean R.A."/>
        </authorList>
    </citation>
    <scope>NUCLEOTIDE SEQUENCE</scope>
    <source>
        <strain evidence="3">ATCC 64411 / 73-15</strain>
    </source>
</reference>
<dbReference type="AlphaFoldDB" id="A0A0C4DM26"/>
<evidence type="ECO:0000313" key="2">
    <source>
        <dbReference type="EMBL" id="KLU81745.1"/>
    </source>
</evidence>
<protein>
    <submittedName>
        <fullName evidence="2 3">Uncharacterized protein</fullName>
    </submittedName>
</protein>
<feature type="compositionally biased region" description="Polar residues" evidence="1">
    <location>
        <begin position="333"/>
        <end position="349"/>
    </location>
</feature>
<gene>
    <name evidence="2" type="ORF">MAPG_00826</name>
</gene>
<dbReference type="EMBL" id="ADBL01000194">
    <property type="status" value="NOT_ANNOTATED_CDS"/>
    <property type="molecule type" value="Genomic_DNA"/>
</dbReference>
<evidence type="ECO:0000313" key="3">
    <source>
        <dbReference type="EnsemblFungi" id="MAPG_00826T0"/>
    </source>
</evidence>
<dbReference type="EMBL" id="GL876966">
    <property type="protein sequence ID" value="KLU81745.1"/>
    <property type="molecule type" value="Genomic_DNA"/>
</dbReference>
<proteinExistence type="predicted"/>
<name>A0A0C4DM26_MAGP6</name>
<dbReference type="EMBL" id="ADBL01000193">
    <property type="status" value="NOT_ANNOTATED_CDS"/>
    <property type="molecule type" value="Genomic_DNA"/>
</dbReference>
<dbReference type="OrthoDB" id="5060046at2759"/>
<dbReference type="Proteomes" id="UP000011715">
    <property type="component" value="Unassembled WGS sequence"/>
</dbReference>
<dbReference type="CDD" id="cd09917">
    <property type="entry name" value="F-box_SF"/>
    <property type="match status" value="1"/>
</dbReference>
<organism evidence="3 4">
    <name type="scientific">Magnaporthiopsis poae (strain ATCC 64411 / 73-15)</name>
    <name type="common">Kentucky bluegrass fungus</name>
    <name type="synonym">Magnaporthe poae</name>
    <dbReference type="NCBI Taxonomy" id="644358"/>
    <lineage>
        <taxon>Eukaryota</taxon>
        <taxon>Fungi</taxon>
        <taxon>Dikarya</taxon>
        <taxon>Ascomycota</taxon>
        <taxon>Pezizomycotina</taxon>
        <taxon>Sordariomycetes</taxon>
        <taxon>Sordariomycetidae</taxon>
        <taxon>Magnaporthales</taxon>
        <taxon>Magnaporthaceae</taxon>
        <taxon>Magnaporthiopsis</taxon>
    </lineage>
</organism>
<reference evidence="4" key="1">
    <citation type="submission" date="2010-05" db="EMBL/GenBank/DDBJ databases">
        <title>The genome sequence of Magnaporthe poae strain ATCC 64411.</title>
        <authorList>
            <person name="Ma L.-J."/>
            <person name="Dead R."/>
            <person name="Young S."/>
            <person name="Zeng Q."/>
            <person name="Koehrsen M."/>
            <person name="Alvarado L."/>
            <person name="Berlin A."/>
            <person name="Chapman S.B."/>
            <person name="Chen Z."/>
            <person name="Freedman E."/>
            <person name="Gellesch M."/>
            <person name="Goldberg J."/>
            <person name="Griggs A."/>
            <person name="Gujja S."/>
            <person name="Heilman E.R."/>
            <person name="Heiman D."/>
            <person name="Hepburn T."/>
            <person name="Howarth C."/>
            <person name="Jen D."/>
            <person name="Larson L."/>
            <person name="Mehta T."/>
            <person name="Neiman D."/>
            <person name="Pearson M."/>
            <person name="Roberts A."/>
            <person name="Saif S."/>
            <person name="Shea T."/>
            <person name="Shenoy N."/>
            <person name="Sisk P."/>
            <person name="Stolte C."/>
            <person name="Sykes S."/>
            <person name="Walk T."/>
            <person name="White J."/>
            <person name="Yandava C."/>
            <person name="Haas B."/>
            <person name="Nusbaum C."/>
            <person name="Birren B."/>
        </authorList>
    </citation>
    <scope>NUCLEOTIDE SEQUENCE [LARGE SCALE GENOMIC DNA]</scope>
    <source>
        <strain evidence="4">ATCC 64411 / 73-15</strain>
    </source>
</reference>
<dbReference type="SUPFAM" id="SSF81383">
    <property type="entry name" value="F-box domain"/>
    <property type="match status" value="1"/>
</dbReference>
<keyword evidence="4" id="KW-1185">Reference proteome</keyword>
<dbReference type="InterPro" id="IPR036047">
    <property type="entry name" value="F-box-like_dom_sf"/>
</dbReference>
<dbReference type="VEuPathDB" id="FungiDB:MAPG_00826"/>
<dbReference type="EnsemblFungi" id="MAPG_00826T0">
    <property type="protein sequence ID" value="MAPG_00826T0"/>
    <property type="gene ID" value="MAPG_00826"/>
</dbReference>
<reference evidence="2" key="3">
    <citation type="submission" date="2011-03" db="EMBL/GenBank/DDBJ databases">
        <title>Annotation of Magnaporthe poae ATCC 64411.</title>
        <authorList>
            <person name="Ma L.-J."/>
            <person name="Dead R."/>
            <person name="Young S.K."/>
            <person name="Zeng Q."/>
            <person name="Gargeya S."/>
            <person name="Fitzgerald M."/>
            <person name="Haas B."/>
            <person name="Abouelleil A."/>
            <person name="Alvarado L."/>
            <person name="Arachchi H.M."/>
            <person name="Berlin A."/>
            <person name="Brown A."/>
            <person name="Chapman S.B."/>
            <person name="Chen Z."/>
            <person name="Dunbar C."/>
            <person name="Freedman E."/>
            <person name="Gearin G."/>
            <person name="Gellesch M."/>
            <person name="Goldberg J."/>
            <person name="Griggs A."/>
            <person name="Gujja S."/>
            <person name="Heiman D."/>
            <person name="Howarth C."/>
            <person name="Larson L."/>
            <person name="Lui A."/>
            <person name="MacDonald P.J.P."/>
            <person name="Mehta T."/>
            <person name="Montmayeur A."/>
            <person name="Murphy C."/>
            <person name="Neiman D."/>
            <person name="Pearson M."/>
            <person name="Priest M."/>
            <person name="Roberts A."/>
            <person name="Saif S."/>
            <person name="Shea T."/>
            <person name="Shenoy N."/>
            <person name="Sisk P."/>
            <person name="Stolte C."/>
            <person name="Sykes S."/>
            <person name="Yandava C."/>
            <person name="Wortman J."/>
            <person name="Nusbaum C."/>
            <person name="Birren B."/>
        </authorList>
    </citation>
    <scope>NUCLEOTIDE SEQUENCE</scope>
    <source>
        <strain evidence="2">ATCC 64411</strain>
    </source>
</reference>
<evidence type="ECO:0000313" key="4">
    <source>
        <dbReference type="Proteomes" id="UP000011715"/>
    </source>
</evidence>
<sequence>MADHWRILSNRLGELAQRDARILPELHDVELLKPAVPVGAARPLLRPVEKVPFDVWFVIFSSLEYSDALAFTRTCRAFYSLAPSEALVTAEQRHRFYLKVERFRQNDGLLVCFSCARLRPRNRFGDKQKNHRRGKHGLHPAQAMKRHCWDCAAARRLYPETQPLRKDGHLWHLCHQCGIFKLGSQRCLTEDSHETGDGSTAAGNRRGGSGRRIICTPATDWSGSKWWQRRCRACRDFISRGIPQQGAADPSRRWHPLKMCWPCRELTEVGSKCGKCNDEGPEWERMMELQAWREKRTERTDIAADEDMSEPLSLLMVEEEDVLEEAAGEVEPVQTQTSDQLGGTTATTQSKEDKEREAAQGSDHDGGTRRQVVEDQLPEEHAADVVAVFAGRSQSASSHIYHRLQRFLPDGHPLRRRHRPRATWGVISQRLKNALLAR</sequence>
<reference evidence="3" key="5">
    <citation type="submission" date="2015-06" db="UniProtKB">
        <authorList>
            <consortium name="EnsemblFungi"/>
        </authorList>
    </citation>
    <scope>IDENTIFICATION</scope>
    <source>
        <strain evidence="3">ATCC 64411</strain>
    </source>
</reference>
<dbReference type="eggNOG" id="ENOG502RWS0">
    <property type="taxonomic scope" value="Eukaryota"/>
</dbReference>
<evidence type="ECO:0000256" key="1">
    <source>
        <dbReference type="SAM" id="MobiDB-lite"/>
    </source>
</evidence>
<feature type="compositionally biased region" description="Basic and acidic residues" evidence="1">
    <location>
        <begin position="350"/>
        <end position="369"/>
    </location>
</feature>
<accession>A0A0C4DM26</accession>
<reference evidence="2" key="2">
    <citation type="submission" date="2010-05" db="EMBL/GenBank/DDBJ databases">
        <title>The Genome Sequence of Magnaporthe poae strain ATCC 64411.</title>
        <authorList>
            <consortium name="The Broad Institute Genome Sequencing Platform"/>
            <consortium name="Broad Institute Genome Sequencing Center for Infectious Disease"/>
            <person name="Ma L.-J."/>
            <person name="Dead R."/>
            <person name="Young S."/>
            <person name="Zeng Q."/>
            <person name="Koehrsen M."/>
            <person name="Alvarado L."/>
            <person name="Berlin A."/>
            <person name="Chapman S.B."/>
            <person name="Chen Z."/>
            <person name="Freedman E."/>
            <person name="Gellesch M."/>
            <person name="Goldberg J."/>
            <person name="Griggs A."/>
            <person name="Gujja S."/>
            <person name="Heilman E.R."/>
            <person name="Heiman D."/>
            <person name="Hepburn T."/>
            <person name="Howarth C."/>
            <person name="Jen D."/>
            <person name="Larson L."/>
            <person name="Mehta T."/>
            <person name="Neiman D."/>
            <person name="Pearson M."/>
            <person name="Roberts A."/>
            <person name="Saif S."/>
            <person name="Shea T."/>
            <person name="Shenoy N."/>
            <person name="Sisk P."/>
            <person name="Stolte C."/>
            <person name="Sykes S."/>
            <person name="Walk T."/>
            <person name="White J."/>
            <person name="Yandava C."/>
            <person name="Haas B."/>
            <person name="Nusbaum C."/>
            <person name="Birren B."/>
        </authorList>
    </citation>
    <scope>NUCLEOTIDE SEQUENCE</scope>
    <source>
        <strain evidence="2">ATCC 64411</strain>
    </source>
</reference>
<feature type="region of interest" description="Disordered" evidence="1">
    <location>
        <begin position="327"/>
        <end position="369"/>
    </location>
</feature>